<feature type="compositionally biased region" description="Basic and acidic residues" evidence="1">
    <location>
        <begin position="52"/>
        <end position="62"/>
    </location>
</feature>
<name>A0A6J7F3W3_9ZZZZ</name>
<evidence type="ECO:0000256" key="1">
    <source>
        <dbReference type="SAM" id="MobiDB-lite"/>
    </source>
</evidence>
<feature type="compositionally biased region" description="Polar residues" evidence="1">
    <location>
        <begin position="13"/>
        <end position="23"/>
    </location>
</feature>
<reference evidence="2" key="1">
    <citation type="submission" date="2020-05" db="EMBL/GenBank/DDBJ databases">
        <authorList>
            <person name="Chiriac C."/>
            <person name="Salcher M."/>
            <person name="Ghai R."/>
            <person name="Kavagutti S V."/>
        </authorList>
    </citation>
    <scope>NUCLEOTIDE SEQUENCE</scope>
</reference>
<evidence type="ECO:0000313" key="2">
    <source>
        <dbReference type="EMBL" id="CAB4886213.1"/>
    </source>
</evidence>
<feature type="region of interest" description="Disordered" evidence="1">
    <location>
        <begin position="1"/>
        <end position="77"/>
    </location>
</feature>
<protein>
    <submittedName>
        <fullName evidence="2">Unannotated protein</fullName>
    </submittedName>
</protein>
<proteinExistence type="predicted"/>
<dbReference type="AlphaFoldDB" id="A0A6J7F3W3"/>
<accession>A0A6J7F3W3</accession>
<sequence length="77" mass="7952">MLQTEPPAAGLRSSHQGAMTFSGSPADGMGVLANAVAAPDPTRTNPFEEIWADVKEVPKSGKENGSVTDVEASSPRV</sequence>
<dbReference type="EMBL" id="CAFBLR010000278">
    <property type="protein sequence ID" value="CAB4886213.1"/>
    <property type="molecule type" value="Genomic_DNA"/>
</dbReference>
<organism evidence="2">
    <name type="scientific">freshwater metagenome</name>
    <dbReference type="NCBI Taxonomy" id="449393"/>
    <lineage>
        <taxon>unclassified sequences</taxon>
        <taxon>metagenomes</taxon>
        <taxon>ecological metagenomes</taxon>
    </lineage>
</organism>
<gene>
    <name evidence="2" type="ORF">UFOPK3417_01989</name>
</gene>